<dbReference type="PROSITE" id="PS50011">
    <property type="entry name" value="PROTEIN_KINASE_DOM"/>
    <property type="match status" value="1"/>
</dbReference>
<dbReference type="Proteomes" id="UP000694861">
    <property type="component" value="Linkage group LG5"/>
</dbReference>
<dbReference type="InterPro" id="IPR000719">
    <property type="entry name" value="Prot_kinase_dom"/>
</dbReference>
<evidence type="ECO:0000256" key="3">
    <source>
        <dbReference type="PROSITE-ProRule" id="PRU10141"/>
    </source>
</evidence>
<keyword evidence="3" id="KW-0067">ATP-binding</keyword>
<dbReference type="Pfam" id="PF07714">
    <property type="entry name" value="PK_Tyr_Ser-Thr"/>
    <property type="match status" value="1"/>
</dbReference>
<evidence type="ECO:0000313" key="5">
    <source>
        <dbReference type="Proteomes" id="UP000694861"/>
    </source>
</evidence>
<dbReference type="InterPro" id="IPR001245">
    <property type="entry name" value="Ser-Thr/Tyr_kinase_cat_dom"/>
</dbReference>
<organism evidence="5 6">
    <name type="scientific">Prunus mume</name>
    <name type="common">Japanese apricot</name>
    <name type="synonym">Armeniaca mume</name>
    <dbReference type="NCBI Taxonomy" id="102107"/>
    <lineage>
        <taxon>Eukaryota</taxon>
        <taxon>Viridiplantae</taxon>
        <taxon>Streptophyta</taxon>
        <taxon>Embryophyta</taxon>
        <taxon>Tracheophyta</taxon>
        <taxon>Spermatophyta</taxon>
        <taxon>Magnoliopsida</taxon>
        <taxon>eudicotyledons</taxon>
        <taxon>Gunneridae</taxon>
        <taxon>Pentapetalae</taxon>
        <taxon>rosids</taxon>
        <taxon>fabids</taxon>
        <taxon>Rosales</taxon>
        <taxon>Rosaceae</taxon>
        <taxon>Amygdaloideae</taxon>
        <taxon>Amygdaleae</taxon>
        <taxon>Prunus</taxon>
    </lineage>
</organism>
<dbReference type="InterPro" id="IPR011009">
    <property type="entry name" value="Kinase-like_dom_sf"/>
</dbReference>
<dbReference type="InterPro" id="IPR017441">
    <property type="entry name" value="Protein_kinase_ATP_BS"/>
</dbReference>
<dbReference type="InterPro" id="IPR050823">
    <property type="entry name" value="Plant_Ser_Thr_Prot_Kinase"/>
</dbReference>
<name>A0ABM0P2X3_PRUMU</name>
<comment type="subcellular location">
    <subcellularLocation>
        <location evidence="1">Cell membrane</location>
    </subcellularLocation>
</comment>
<sequence length="399" mass="44404">MGGRLSSNVKRHTVKNVTLAVDTVPETIENETVKSKVPSVSVPSAEGEILQSSNLKCFGFNELKTATRNFRPDNMVGEGGFGLVFKGWIDENSLTAVKSGTGMAIAVKRLNQEGLHGQKEWLAEVNSIGKLHHPNLVRLIGYCLQDSCRFLAYEFMPRGSLDNHLFRRYFQSQPLPWSLRIKIALAAAKGLAFLHSDEAKVIYGNFKTSKILLDSNYNAKLSGYGLAKEGLQGYSMLQLSDCSCSNSNKFYHEEEDLTPEGDVYSFGVVLLEILSGRRALDANRPSGEQDLVQHARSAKKCKLHQLFDARIEGQYSSDEARKALYLAMKCLSTDSKFRPDMNEVVKLLEQLQSSSEMEGLAARASLKSYLAKFVMPIQAMYGPNRRRKNVNRISCATPT</sequence>
<dbReference type="GeneID" id="103332658"/>
<proteinExistence type="predicted"/>
<evidence type="ECO:0000313" key="6">
    <source>
        <dbReference type="RefSeq" id="XP_008233630.1"/>
    </source>
</evidence>
<reference evidence="6 7" key="3">
    <citation type="submission" date="2025-05" db="UniProtKB">
        <authorList>
            <consortium name="RefSeq"/>
        </authorList>
    </citation>
    <scope>IDENTIFICATION</scope>
</reference>
<dbReference type="Gene3D" id="3.30.200.20">
    <property type="entry name" value="Phosphorylase Kinase, domain 1"/>
    <property type="match status" value="1"/>
</dbReference>
<reference evidence="5" key="2">
    <citation type="journal article" date="2012" name="Nat. Commun.">
        <title>The genome of Prunus mume.</title>
        <authorList>
            <person name="Zhang Q."/>
            <person name="Chen W."/>
            <person name="Sun L."/>
            <person name="Zhao F."/>
            <person name="Huang B."/>
            <person name="Yang W."/>
            <person name="Tao Y."/>
            <person name="Wang J."/>
            <person name="Yuan Z."/>
            <person name="Fan G."/>
            <person name="Xing Z."/>
            <person name="Han C."/>
            <person name="Pan H."/>
            <person name="Zhong X."/>
            <person name="Shi W."/>
            <person name="Liang X."/>
            <person name="Du D."/>
            <person name="Sun F."/>
            <person name="Xu Z."/>
            <person name="Hao R."/>
            <person name="Lv T."/>
            <person name="Lv Y."/>
            <person name="Zheng Z."/>
            <person name="Sun M."/>
            <person name="Luo L."/>
            <person name="Cai M."/>
            <person name="Gao Y."/>
            <person name="Wang J."/>
            <person name="Yin Y."/>
            <person name="Xu X."/>
            <person name="Cheng T."/>
            <person name="Wang J."/>
        </authorList>
    </citation>
    <scope>NUCLEOTIDE SEQUENCE [LARGE SCALE GENOMIC DNA]</scope>
</reference>
<accession>A0ABM0P2X3</accession>
<reference evidence="5" key="1">
    <citation type="journal article" date="1997" name="Nucleic Acids Res.">
        <title>tRNAscan-SE: a program for improved detection of transfer RNA genes in genomic sequence.</title>
        <authorList>
            <person name="Lowe T.M."/>
            <person name="Eddy S.R."/>
        </authorList>
    </citation>
    <scope>NUCLEOTIDE SEQUENCE [LARGE SCALE GENOMIC DNA]</scope>
</reference>
<evidence type="ECO:0000259" key="4">
    <source>
        <dbReference type="PROSITE" id="PS50011"/>
    </source>
</evidence>
<gene>
    <name evidence="6 7" type="primary">LOC103332658</name>
</gene>
<evidence type="ECO:0000256" key="2">
    <source>
        <dbReference type="ARBA" id="ARBA00022475"/>
    </source>
</evidence>
<keyword evidence="5" id="KW-1185">Reference proteome</keyword>
<dbReference type="SUPFAM" id="SSF56112">
    <property type="entry name" value="Protein kinase-like (PK-like)"/>
    <property type="match status" value="1"/>
</dbReference>
<feature type="binding site" evidence="3">
    <location>
        <position position="108"/>
    </location>
    <ligand>
        <name>ATP</name>
        <dbReference type="ChEBI" id="CHEBI:30616"/>
    </ligand>
</feature>
<dbReference type="RefSeq" id="XP_008233630.1">
    <property type="nucleotide sequence ID" value="XM_008235408.2"/>
</dbReference>
<keyword evidence="2" id="KW-0472">Membrane</keyword>
<evidence type="ECO:0000256" key="1">
    <source>
        <dbReference type="ARBA" id="ARBA00004236"/>
    </source>
</evidence>
<evidence type="ECO:0000313" key="7">
    <source>
        <dbReference type="RefSeq" id="XP_008233631.1"/>
    </source>
</evidence>
<dbReference type="RefSeq" id="XP_008233631.1">
    <property type="nucleotide sequence ID" value="XM_008235409.1"/>
</dbReference>
<feature type="domain" description="Protein kinase" evidence="4">
    <location>
        <begin position="70"/>
        <end position="351"/>
    </location>
</feature>
<protein>
    <submittedName>
        <fullName evidence="6 7">Protein kinase APK1B, chloroplastic-like isoform X1</fullName>
    </submittedName>
</protein>
<dbReference type="Gene3D" id="1.10.510.10">
    <property type="entry name" value="Transferase(Phosphotransferase) domain 1"/>
    <property type="match status" value="1"/>
</dbReference>
<dbReference type="PROSITE" id="PS00107">
    <property type="entry name" value="PROTEIN_KINASE_ATP"/>
    <property type="match status" value="1"/>
</dbReference>
<dbReference type="PANTHER" id="PTHR45621">
    <property type="entry name" value="OS01G0588500 PROTEIN-RELATED"/>
    <property type="match status" value="1"/>
</dbReference>
<keyword evidence="2" id="KW-1003">Cell membrane</keyword>
<keyword evidence="3" id="KW-0547">Nucleotide-binding</keyword>